<dbReference type="PANTHER" id="PTHR34597:SF3">
    <property type="entry name" value="OUTER MEMBRANE TRANSPORTER CDIB"/>
    <property type="match status" value="1"/>
</dbReference>
<keyword evidence="3" id="KW-1185">Reference proteome</keyword>
<dbReference type="RefSeq" id="WP_256995727.1">
    <property type="nucleotide sequence ID" value="NZ_CP021983.2"/>
</dbReference>
<dbReference type="Gene3D" id="2.40.160.50">
    <property type="entry name" value="membrane protein fhac: a member of the omp85/tpsb transporter family"/>
    <property type="match status" value="1"/>
</dbReference>
<gene>
    <name evidence="2" type="ORF">XM38_050290</name>
</gene>
<proteinExistence type="predicted"/>
<dbReference type="InterPro" id="IPR005565">
    <property type="entry name" value="Hemolysn_activator_HlyB_C"/>
</dbReference>
<name>A0A1Z3HUV3_9CYAN</name>
<evidence type="ECO:0000259" key="1">
    <source>
        <dbReference type="Pfam" id="PF03865"/>
    </source>
</evidence>
<protein>
    <submittedName>
        <fullName evidence="2">Hemolysin activation-secretion protein</fullName>
    </submittedName>
</protein>
<accession>A0A1Z3HUV3</accession>
<dbReference type="AlphaFoldDB" id="A0A1Z3HUV3"/>
<sequence length="348" mass="37991">MVEADSFDVGYTLDNNRSPAVGSLRHQVELREGNVSGFGDRLTLGYTSTSGSKGFDLTYTLPVSPDNTTLAVDFTTTDSEVIEDPFDVLDITADSGALALTLRHPLIETPTREVALGLQLSRERTQTFLGIADIGGFPLSRGADEDGQTVVSSLGFFQEWTQRSLEQVLAVRSQFNLGFDMLGATINETGPDSRFFSWQGQAQWVRLLAPDTLLLLKGSVQLTPDSLLGLEQIGIGGQATVRGYRQDELLTDNGALASLEVRLPIYRNPEHDALLQVVVPFIDLGYGWNTEEANPDTNFIAGLGAGLLFQMEALRARLDIGLPLVDTNTEANSLQERGVYFTVDYAFF</sequence>
<dbReference type="PANTHER" id="PTHR34597">
    <property type="entry name" value="SLR1661 PROTEIN"/>
    <property type="match status" value="1"/>
</dbReference>
<reference evidence="2 3" key="1">
    <citation type="journal article" date="2016" name="Biochim. Biophys. Acta">
        <title>Characterization of red-shifted phycobilisomes isolated from the chlorophyll f-containing cyanobacterium Halomicronema hongdechloris.</title>
        <authorList>
            <person name="Li Y."/>
            <person name="Lin Y."/>
            <person name="Garvey C.J."/>
            <person name="Birch D."/>
            <person name="Corkery R.W."/>
            <person name="Loughlin P.C."/>
            <person name="Scheer H."/>
            <person name="Willows R.D."/>
            <person name="Chen M."/>
        </authorList>
    </citation>
    <scope>NUCLEOTIDE SEQUENCE [LARGE SCALE GENOMIC DNA]</scope>
    <source>
        <strain evidence="2 3">C2206</strain>
    </source>
</reference>
<dbReference type="Proteomes" id="UP000191901">
    <property type="component" value="Chromosome"/>
</dbReference>
<evidence type="ECO:0000313" key="2">
    <source>
        <dbReference type="EMBL" id="ASC74055.1"/>
    </source>
</evidence>
<organism evidence="2 3">
    <name type="scientific">Halomicronema hongdechloris C2206</name>
    <dbReference type="NCBI Taxonomy" id="1641165"/>
    <lineage>
        <taxon>Bacteria</taxon>
        <taxon>Bacillati</taxon>
        <taxon>Cyanobacteriota</taxon>
        <taxon>Cyanophyceae</taxon>
        <taxon>Nodosilineales</taxon>
        <taxon>Nodosilineaceae</taxon>
        <taxon>Halomicronema</taxon>
    </lineage>
</organism>
<dbReference type="GO" id="GO:0008320">
    <property type="term" value="F:protein transmembrane transporter activity"/>
    <property type="evidence" value="ECO:0007669"/>
    <property type="project" value="TreeGrafter"/>
</dbReference>
<dbReference type="GO" id="GO:0098046">
    <property type="term" value="C:type V protein secretion system complex"/>
    <property type="evidence" value="ECO:0007669"/>
    <property type="project" value="TreeGrafter"/>
</dbReference>
<dbReference type="Pfam" id="PF03865">
    <property type="entry name" value="ShlB"/>
    <property type="match status" value="1"/>
</dbReference>
<dbReference type="KEGG" id="hhg:XM38_050290"/>
<evidence type="ECO:0000313" key="3">
    <source>
        <dbReference type="Proteomes" id="UP000191901"/>
    </source>
</evidence>
<dbReference type="EMBL" id="CP021983">
    <property type="protein sequence ID" value="ASC74055.1"/>
    <property type="molecule type" value="Genomic_DNA"/>
</dbReference>
<dbReference type="GO" id="GO:0046819">
    <property type="term" value="P:protein secretion by the type V secretion system"/>
    <property type="evidence" value="ECO:0007669"/>
    <property type="project" value="TreeGrafter"/>
</dbReference>
<feature type="domain" description="Haemolysin activator HlyB C-terminal" evidence="1">
    <location>
        <begin position="5"/>
        <end position="307"/>
    </location>
</feature>
<dbReference type="InterPro" id="IPR051544">
    <property type="entry name" value="TPS_OM_transporter"/>
</dbReference>